<accession>A0A1J5Q5Q7</accession>
<protein>
    <recommendedName>
        <fullName evidence="3">Lipoprotein</fullName>
    </recommendedName>
</protein>
<evidence type="ECO:0008006" key="3">
    <source>
        <dbReference type="Google" id="ProtNLM"/>
    </source>
</evidence>
<feature type="compositionally biased region" description="Low complexity" evidence="1">
    <location>
        <begin position="29"/>
        <end position="40"/>
    </location>
</feature>
<comment type="caution">
    <text evidence="2">The sequence shown here is derived from an EMBL/GenBank/DDBJ whole genome shotgun (WGS) entry which is preliminary data.</text>
</comment>
<dbReference type="AlphaFoldDB" id="A0A1J5Q5Q7"/>
<feature type="compositionally biased region" description="Low complexity" evidence="1">
    <location>
        <begin position="49"/>
        <end position="78"/>
    </location>
</feature>
<dbReference type="PROSITE" id="PS51257">
    <property type="entry name" value="PROKAR_LIPOPROTEIN"/>
    <property type="match status" value="1"/>
</dbReference>
<evidence type="ECO:0000256" key="1">
    <source>
        <dbReference type="SAM" id="MobiDB-lite"/>
    </source>
</evidence>
<organism evidence="2">
    <name type="scientific">mine drainage metagenome</name>
    <dbReference type="NCBI Taxonomy" id="410659"/>
    <lineage>
        <taxon>unclassified sequences</taxon>
        <taxon>metagenomes</taxon>
        <taxon>ecological metagenomes</taxon>
    </lineage>
</organism>
<feature type="region of interest" description="Disordered" evidence="1">
    <location>
        <begin position="26"/>
        <end position="108"/>
    </location>
</feature>
<name>A0A1J5Q5Q7_9ZZZZ</name>
<dbReference type="EMBL" id="MLJW01001296">
    <property type="protein sequence ID" value="OIQ78990.1"/>
    <property type="molecule type" value="Genomic_DNA"/>
</dbReference>
<sequence length="377" mass="40000">MSHATRFPHHTLAAGLLATALAGCGGGSSPSPTAATAGTTRTEDAAVPTSTTGTTSTTSTTGRTGTTGTTSTIGTTVTAASPTLPMRVNPPPTTNAQPSAAPADAPTQKGPIGLPISVQSLVVGEYHAQLEGFYVAQDGKTSRRSGTLAFTIDRDGSIAGVWRPSMLEMYRVFGWREPRAQEAKAVLYSTSGQDVGTVTLTREGSTLHAYVDEDKFNPGGQQYQGTLTRPRNVKLPVHAEFTVPAANRTFYWPWHSNRRLAEATVKLLEQPMSIDGEGENTWILRSAHDTRLSIEATLQRRSDDESGYRATITVTEILATGRQSVTFHGGCLVTRRDQNWLVFKLFGGDKNAELWLQAQIASPLQGAGGDNAGGAAS</sequence>
<gene>
    <name evidence="2" type="ORF">GALL_392940</name>
</gene>
<reference evidence="2" key="1">
    <citation type="submission" date="2016-10" db="EMBL/GenBank/DDBJ databases">
        <title>Sequence of Gallionella enrichment culture.</title>
        <authorList>
            <person name="Poehlein A."/>
            <person name="Muehling M."/>
            <person name="Daniel R."/>
        </authorList>
    </citation>
    <scope>NUCLEOTIDE SEQUENCE</scope>
</reference>
<evidence type="ECO:0000313" key="2">
    <source>
        <dbReference type="EMBL" id="OIQ78990.1"/>
    </source>
</evidence>
<proteinExistence type="predicted"/>